<reference evidence="1" key="1">
    <citation type="submission" date="2021-12" db="EMBL/GenBank/DDBJ databases">
        <title>Description of Gramella crocea sp. nov., a new bacterium isolated from activated sludge.</title>
        <authorList>
            <person name="Zhang X."/>
        </authorList>
    </citation>
    <scope>NUCLEOTIDE SEQUENCE</scope>
    <source>
        <strain evidence="1">YB25</strain>
    </source>
</reference>
<keyword evidence="2" id="KW-1185">Reference proteome</keyword>
<comment type="caution">
    <text evidence="1">The sequence shown here is derived from an EMBL/GenBank/DDBJ whole genome shotgun (WGS) entry which is preliminary data.</text>
</comment>
<dbReference type="EMBL" id="JAJSON010000009">
    <property type="protein sequence ID" value="MCG9970646.1"/>
    <property type="molecule type" value="Genomic_DNA"/>
</dbReference>
<evidence type="ECO:0000313" key="1">
    <source>
        <dbReference type="EMBL" id="MCG9970646.1"/>
    </source>
</evidence>
<dbReference type="RefSeq" id="WP_240096144.1">
    <property type="nucleotide sequence ID" value="NZ_JAJSON010000009.1"/>
</dbReference>
<accession>A0A9X1UV29</accession>
<dbReference type="Proteomes" id="UP001139344">
    <property type="component" value="Unassembled WGS sequence"/>
</dbReference>
<dbReference type="PANTHER" id="PTHR41913:SF1">
    <property type="entry name" value="DUF1684 DOMAIN-CONTAINING PROTEIN"/>
    <property type="match status" value="1"/>
</dbReference>
<proteinExistence type="predicted"/>
<dbReference type="PANTHER" id="PTHR41913">
    <property type="entry name" value="DUF1684 DOMAIN-CONTAINING PROTEIN"/>
    <property type="match status" value="1"/>
</dbReference>
<sequence>MKNFCYLILLVAIIGCQNEEGFKIDNEYEQDYQEFKKRIHEEHIYYLSISDMFELDSASPNTFGSSPENKFQLKDSTAPARLGSIIFENDSLIFHSSPNVEVKLENDSVIDTYNLISLDYRGHSINMYHENYSWYVNSLENVKLLRIMDSRNPEISKFPGFQTYDLNPEFIFEAKLTYYDSPKVIEVPVTQGNTREAEFIGSIEFEYKGQTHSLDFMEGNFIMFGDKTALTETYGAGRYLEFTTNDNKTAVLDFNHAYNPPCSYSGFTTCSYPPEENWLELEVKAGEKEALLNKS</sequence>
<evidence type="ECO:0000313" key="2">
    <source>
        <dbReference type="Proteomes" id="UP001139344"/>
    </source>
</evidence>
<dbReference type="Pfam" id="PF07920">
    <property type="entry name" value="DUF1684"/>
    <property type="match status" value="1"/>
</dbReference>
<dbReference type="PROSITE" id="PS51257">
    <property type="entry name" value="PROKAR_LIPOPROTEIN"/>
    <property type="match status" value="1"/>
</dbReference>
<dbReference type="AlphaFoldDB" id="A0A9X1UV29"/>
<dbReference type="InterPro" id="IPR012467">
    <property type="entry name" value="DUF1684"/>
</dbReference>
<protein>
    <submittedName>
        <fullName evidence="1">DUF1684 domain-containing protein</fullName>
    </submittedName>
</protein>
<name>A0A9X1UV29_9FLAO</name>
<organism evidence="1 2">
    <name type="scientific">Christiangramia crocea</name>
    <dbReference type="NCBI Taxonomy" id="2904124"/>
    <lineage>
        <taxon>Bacteria</taxon>
        <taxon>Pseudomonadati</taxon>
        <taxon>Bacteroidota</taxon>
        <taxon>Flavobacteriia</taxon>
        <taxon>Flavobacteriales</taxon>
        <taxon>Flavobacteriaceae</taxon>
        <taxon>Christiangramia</taxon>
    </lineage>
</organism>
<gene>
    <name evidence="1" type="ORF">LU635_03270</name>
</gene>